<evidence type="ECO:0000313" key="3">
    <source>
        <dbReference type="Proteomes" id="UP000194236"/>
    </source>
</evidence>
<dbReference type="EMBL" id="MUJZ01054293">
    <property type="protein sequence ID" value="OTF72854.1"/>
    <property type="molecule type" value="Genomic_DNA"/>
</dbReference>
<gene>
    <name evidence="2" type="ORF">BLA29_001595</name>
</gene>
<dbReference type="InterPro" id="IPR034629">
    <property type="entry name" value="PTCD2"/>
</dbReference>
<dbReference type="GO" id="GO:0003723">
    <property type="term" value="F:RNA binding"/>
    <property type="evidence" value="ECO:0007669"/>
    <property type="project" value="TreeGrafter"/>
</dbReference>
<dbReference type="GO" id="GO:0005739">
    <property type="term" value="C:mitochondrion"/>
    <property type="evidence" value="ECO:0007669"/>
    <property type="project" value="InterPro"/>
</dbReference>
<dbReference type="PANTHER" id="PTHR14700:SF0">
    <property type="entry name" value="PENTATRICOPEPTIDE REPEAT-CONTAINING PROTEIN 2, MITOCHONDRIAL"/>
    <property type="match status" value="1"/>
</dbReference>
<proteinExistence type="predicted"/>
<feature type="transmembrane region" description="Helical" evidence="1">
    <location>
        <begin position="144"/>
        <end position="162"/>
    </location>
</feature>
<dbReference type="Proteomes" id="UP000194236">
    <property type="component" value="Unassembled WGS sequence"/>
</dbReference>
<accession>A0A1Y3AYH4</accession>
<keyword evidence="1" id="KW-1133">Transmembrane helix</keyword>
<dbReference type="AlphaFoldDB" id="A0A1Y3AYH4"/>
<dbReference type="GO" id="GO:0050684">
    <property type="term" value="P:regulation of mRNA processing"/>
    <property type="evidence" value="ECO:0007669"/>
    <property type="project" value="InterPro"/>
</dbReference>
<evidence type="ECO:0000256" key="1">
    <source>
        <dbReference type="SAM" id="Phobius"/>
    </source>
</evidence>
<name>A0A1Y3AYH4_EURMA</name>
<protein>
    <submittedName>
        <fullName evidence="2">Pentatricopeptide repeat-containing protein 2-like protein</fullName>
    </submittedName>
</protein>
<organism evidence="2 3">
    <name type="scientific">Euroglyphus maynei</name>
    <name type="common">Mayne's house dust mite</name>
    <dbReference type="NCBI Taxonomy" id="6958"/>
    <lineage>
        <taxon>Eukaryota</taxon>
        <taxon>Metazoa</taxon>
        <taxon>Ecdysozoa</taxon>
        <taxon>Arthropoda</taxon>
        <taxon>Chelicerata</taxon>
        <taxon>Arachnida</taxon>
        <taxon>Acari</taxon>
        <taxon>Acariformes</taxon>
        <taxon>Sarcoptiformes</taxon>
        <taxon>Astigmata</taxon>
        <taxon>Psoroptidia</taxon>
        <taxon>Analgoidea</taxon>
        <taxon>Pyroglyphidae</taxon>
        <taxon>Pyroglyphinae</taxon>
        <taxon>Euroglyphus</taxon>
    </lineage>
</organism>
<evidence type="ECO:0000313" key="2">
    <source>
        <dbReference type="EMBL" id="OTF72854.1"/>
    </source>
</evidence>
<dbReference type="OrthoDB" id="6073372at2759"/>
<keyword evidence="1" id="KW-0472">Membrane</keyword>
<keyword evidence="3" id="KW-1185">Reference proteome</keyword>
<keyword evidence="1" id="KW-0812">Transmembrane</keyword>
<sequence>MANLLQFSRSLNRRLFPLIFDSRCLMAAAPTTIHLQSKREIFSDEVLGVDRFVQLRQQVSQRFGKQKQIFFERLGEHIADDKNAILSEDLKNLLFLCENSVDHIDLLKRTIDKFEKQNESLRFGLFQFGPVVMRLARHLNNVDMAMWIFNPVGFFYFSFIMFNQ</sequence>
<dbReference type="GO" id="GO:0007005">
    <property type="term" value="P:mitochondrion organization"/>
    <property type="evidence" value="ECO:0007669"/>
    <property type="project" value="TreeGrafter"/>
</dbReference>
<comment type="caution">
    <text evidence="2">The sequence shown here is derived from an EMBL/GenBank/DDBJ whole genome shotgun (WGS) entry which is preliminary data.</text>
</comment>
<reference evidence="2 3" key="1">
    <citation type="submission" date="2017-03" db="EMBL/GenBank/DDBJ databases">
        <title>Genome Survey of Euroglyphus maynei.</title>
        <authorList>
            <person name="Arlian L.G."/>
            <person name="Morgan M.S."/>
            <person name="Rider S.D."/>
        </authorList>
    </citation>
    <scope>NUCLEOTIDE SEQUENCE [LARGE SCALE GENOMIC DNA]</scope>
    <source>
        <strain evidence="2">Arlian Lab</strain>
        <tissue evidence="2">Whole body</tissue>
    </source>
</reference>
<dbReference type="PANTHER" id="PTHR14700">
    <property type="entry name" value="PENTATRICOPEPTIDE REPEAT-CONTAINING PROTEIN 2, MITOCHONDRIAL"/>
    <property type="match status" value="1"/>
</dbReference>